<dbReference type="Proteomes" id="UP000198900">
    <property type="component" value="Unassembled WGS sequence"/>
</dbReference>
<name>A0A7Z7FI81_9BURK</name>
<feature type="domain" description="Glycosyltransferase 2-like" evidence="1">
    <location>
        <begin position="344"/>
        <end position="460"/>
    </location>
</feature>
<dbReference type="RefSeq" id="WP_091778802.1">
    <property type="nucleotide sequence ID" value="NZ_FNDI01000007.1"/>
</dbReference>
<protein>
    <submittedName>
        <fullName evidence="2">Glycosyltransferase involved in cell wall bisynthesis</fullName>
    </submittedName>
</protein>
<dbReference type="EMBL" id="FNDI01000007">
    <property type="protein sequence ID" value="SDH72323.1"/>
    <property type="molecule type" value="Genomic_DNA"/>
</dbReference>
<evidence type="ECO:0000313" key="2">
    <source>
        <dbReference type="EMBL" id="SDH72323.1"/>
    </source>
</evidence>
<sequence>MISIVIPAYNYARYLTDAINSIVSQDIEDIEVIVCDDCSTDDTKEVVERFARDDGRVQYFCNEMNLGAILNINQGMKRARGEYVVLLGADDMLAPGSLRTLKDILDGHPECGYAFGRYTMLDEANQHLPLQHPGWLDRDYAGTRDEFPDLLKHDLYINISASMFRRDVIADQEFFDVSLSAFESERFFRATDWDLMLHLSHKGVKSAYVNRNISVFRVHGAQASSGDRYSRSGIAFFEHSILLQRYFTPESVGRLMPNLDGIATLYFSKFQYFQTHALPDVPERVEAAKVKANEVLSNINQIATEYKSRKAPAAVSQDAAAQAVVARAVAPVVEGARSTNYFFTVILSIYDRPQLAINALQSIAEQSFRDFEVIVVNDGGVSQETVVDWAGRDIDVTYIRQPNRGVAAARNLGLKLARGQYIVYLDDDDVMYGHHLARLHQEATKNPGALVFGNAHRISEQIKCGLRFDLKATLMGCQAYDFNRLQVFNYIPVNTIAHPRSVLDTVGDFDEALASHEDWDMLIRMSRAIPFVHFADATVQVRQRPRDNPEPDSRTMKAWHGMRRDFEIIYSRYDDLGVPMIKELRARVLAADHPTQASLAYS</sequence>
<feature type="domain" description="Glycosyltransferase 2-like" evidence="1">
    <location>
        <begin position="3"/>
        <end position="138"/>
    </location>
</feature>
<dbReference type="SUPFAM" id="SSF53448">
    <property type="entry name" value="Nucleotide-diphospho-sugar transferases"/>
    <property type="match status" value="2"/>
</dbReference>
<dbReference type="Pfam" id="PF00535">
    <property type="entry name" value="Glycos_transf_2"/>
    <property type="match status" value="2"/>
</dbReference>
<dbReference type="AlphaFoldDB" id="A0A7Z7FI81"/>
<dbReference type="PANTHER" id="PTHR43685">
    <property type="entry name" value="GLYCOSYLTRANSFERASE"/>
    <property type="match status" value="1"/>
</dbReference>
<dbReference type="InterPro" id="IPR050834">
    <property type="entry name" value="Glycosyltransf_2"/>
</dbReference>
<dbReference type="InterPro" id="IPR029044">
    <property type="entry name" value="Nucleotide-diphossugar_trans"/>
</dbReference>
<proteinExistence type="predicted"/>
<dbReference type="GO" id="GO:0016740">
    <property type="term" value="F:transferase activity"/>
    <property type="evidence" value="ECO:0007669"/>
    <property type="project" value="UniProtKB-KW"/>
</dbReference>
<dbReference type="Gene3D" id="3.90.550.10">
    <property type="entry name" value="Spore Coat Polysaccharide Biosynthesis Protein SpsA, Chain A"/>
    <property type="match status" value="2"/>
</dbReference>
<comment type="caution">
    <text evidence="2">The sequence shown here is derived from an EMBL/GenBank/DDBJ whole genome shotgun (WGS) entry which is preliminary data.</text>
</comment>
<reference evidence="2" key="1">
    <citation type="submission" date="2016-10" db="EMBL/GenBank/DDBJ databases">
        <authorList>
            <person name="Varghese N."/>
            <person name="Submissions S."/>
        </authorList>
    </citation>
    <scope>NUCLEOTIDE SEQUENCE [LARGE SCALE GENOMIC DNA]</scope>
    <source>
        <strain evidence="2">YR281</strain>
    </source>
</reference>
<dbReference type="PANTHER" id="PTHR43685:SF11">
    <property type="entry name" value="GLYCOSYLTRANSFERASE TAGX-RELATED"/>
    <property type="match status" value="1"/>
</dbReference>
<evidence type="ECO:0000259" key="1">
    <source>
        <dbReference type="Pfam" id="PF00535"/>
    </source>
</evidence>
<gene>
    <name evidence="2" type="ORF">SAMN04487926_107166</name>
</gene>
<dbReference type="CDD" id="cd00761">
    <property type="entry name" value="Glyco_tranf_GTA_type"/>
    <property type="match status" value="1"/>
</dbReference>
<dbReference type="InterPro" id="IPR001173">
    <property type="entry name" value="Glyco_trans_2-like"/>
</dbReference>
<accession>A0A7Z7FI81</accession>
<organism evidence="2 3">
    <name type="scientific">Paraburkholderia steynii</name>
    <dbReference type="NCBI Taxonomy" id="1245441"/>
    <lineage>
        <taxon>Bacteria</taxon>
        <taxon>Pseudomonadati</taxon>
        <taxon>Pseudomonadota</taxon>
        <taxon>Betaproteobacteria</taxon>
        <taxon>Burkholderiales</taxon>
        <taxon>Burkholderiaceae</taxon>
        <taxon>Paraburkholderia</taxon>
    </lineage>
</organism>
<evidence type="ECO:0000313" key="3">
    <source>
        <dbReference type="Proteomes" id="UP000198900"/>
    </source>
</evidence>
<keyword evidence="3" id="KW-1185">Reference proteome</keyword>